<keyword evidence="1" id="KW-0805">Transcription regulation</keyword>
<dbReference type="PANTHER" id="PTHR38445">
    <property type="entry name" value="HTH-TYPE TRANSCRIPTIONAL REPRESSOR YTRA"/>
    <property type="match status" value="1"/>
</dbReference>
<evidence type="ECO:0000256" key="2">
    <source>
        <dbReference type="ARBA" id="ARBA00023125"/>
    </source>
</evidence>
<evidence type="ECO:0000256" key="3">
    <source>
        <dbReference type="ARBA" id="ARBA00023163"/>
    </source>
</evidence>
<dbReference type="RefSeq" id="WP_178256856.1">
    <property type="nucleotide sequence ID" value="NZ_JACSPQ010000006.1"/>
</dbReference>
<keyword evidence="2" id="KW-0238">DNA-binding</keyword>
<reference evidence="5 6" key="1">
    <citation type="submission" date="2020-08" db="EMBL/GenBank/DDBJ databases">
        <title>A Genomic Blueprint of the Chicken Gut Microbiome.</title>
        <authorList>
            <person name="Gilroy R."/>
            <person name="Ravi A."/>
            <person name="Getino M."/>
            <person name="Pursley I."/>
            <person name="Horton D.L."/>
            <person name="Alikhan N.-F."/>
            <person name="Baker D."/>
            <person name="Gharbi K."/>
            <person name="Hall N."/>
            <person name="Watson M."/>
            <person name="Adriaenssens E.M."/>
            <person name="Foster-Nyarko E."/>
            <person name="Jarju S."/>
            <person name="Secka A."/>
            <person name="Antonio M."/>
            <person name="Oren A."/>
            <person name="Chaudhuri R."/>
            <person name="La Ragione R.M."/>
            <person name="Hildebrand F."/>
            <person name="Pallen M.J."/>
        </authorList>
    </citation>
    <scope>NUCLEOTIDE SEQUENCE [LARGE SCALE GENOMIC DNA]</scope>
    <source>
        <strain evidence="5 6">Sa1YUN3</strain>
    </source>
</reference>
<protein>
    <submittedName>
        <fullName evidence="5">GntR family transcriptional regulator</fullName>
    </submittedName>
</protein>
<dbReference type="Gene3D" id="1.10.10.10">
    <property type="entry name" value="Winged helix-like DNA-binding domain superfamily/Winged helix DNA-binding domain"/>
    <property type="match status" value="1"/>
</dbReference>
<accession>A0ABR8VC14</accession>
<dbReference type="EMBL" id="JACSPQ010000006">
    <property type="protein sequence ID" value="MBD8002318.1"/>
    <property type="molecule type" value="Genomic_DNA"/>
</dbReference>
<dbReference type="SUPFAM" id="SSF46785">
    <property type="entry name" value="Winged helix' DNA-binding domain"/>
    <property type="match status" value="1"/>
</dbReference>
<comment type="caution">
    <text evidence="5">The sequence shown here is derived from an EMBL/GenBank/DDBJ whole genome shotgun (WGS) entry which is preliminary data.</text>
</comment>
<keyword evidence="3" id="KW-0804">Transcription</keyword>
<dbReference type="InterPro" id="IPR000524">
    <property type="entry name" value="Tscrpt_reg_HTH_GntR"/>
</dbReference>
<dbReference type="Proteomes" id="UP000616346">
    <property type="component" value="Unassembled WGS sequence"/>
</dbReference>
<dbReference type="PANTHER" id="PTHR38445:SF9">
    <property type="entry name" value="HTH-TYPE TRANSCRIPTIONAL REPRESSOR YTRA"/>
    <property type="match status" value="1"/>
</dbReference>
<dbReference type="PROSITE" id="PS50949">
    <property type="entry name" value="HTH_GNTR"/>
    <property type="match status" value="1"/>
</dbReference>
<dbReference type="InterPro" id="IPR036388">
    <property type="entry name" value="WH-like_DNA-bd_sf"/>
</dbReference>
<gene>
    <name evidence="5" type="ORF">H9626_08850</name>
</gene>
<evidence type="ECO:0000313" key="5">
    <source>
        <dbReference type="EMBL" id="MBD8002318.1"/>
    </source>
</evidence>
<name>A0ABR8VC14_9BACT</name>
<dbReference type="SMART" id="SM00345">
    <property type="entry name" value="HTH_GNTR"/>
    <property type="match status" value="1"/>
</dbReference>
<organism evidence="5 6">
    <name type="scientific">Phocaeicola faecium</name>
    <dbReference type="NCBI Taxonomy" id="2762213"/>
    <lineage>
        <taxon>Bacteria</taxon>
        <taxon>Pseudomonadati</taxon>
        <taxon>Bacteroidota</taxon>
        <taxon>Bacteroidia</taxon>
        <taxon>Bacteroidales</taxon>
        <taxon>Bacteroidaceae</taxon>
        <taxon>Phocaeicola</taxon>
    </lineage>
</organism>
<evidence type="ECO:0000313" key="6">
    <source>
        <dbReference type="Proteomes" id="UP000616346"/>
    </source>
</evidence>
<dbReference type="CDD" id="cd07377">
    <property type="entry name" value="WHTH_GntR"/>
    <property type="match status" value="1"/>
</dbReference>
<proteinExistence type="predicted"/>
<dbReference type="Pfam" id="PF00392">
    <property type="entry name" value="GntR"/>
    <property type="match status" value="1"/>
</dbReference>
<feature type="domain" description="HTH gntR-type" evidence="4">
    <location>
        <begin position="12"/>
        <end position="80"/>
    </location>
</feature>
<dbReference type="InterPro" id="IPR036390">
    <property type="entry name" value="WH_DNA-bd_sf"/>
</dbReference>
<evidence type="ECO:0000259" key="4">
    <source>
        <dbReference type="PROSITE" id="PS50949"/>
    </source>
</evidence>
<sequence>MIKFILDYSNGTPIYRQIIDQIRFGIASGQLKVGEQLPTVRALAVELKVNLNTVSKAYKELEIKNILTTQQGSGTFINQADHVIQEGERENKLKEICSQFSSVALSYGFSIEEIIRELKSIKNFKTL</sequence>
<keyword evidence="6" id="KW-1185">Reference proteome</keyword>
<evidence type="ECO:0000256" key="1">
    <source>
        <dbReference type="ARBA" id="ARBA00023015"/>
    </source>
</evidence>